<dbReference type="Gene3D" id="1.20.840.10">
    <property type="entry name" value="Methyl-coenzyme M reductase, alpha/beta subunit, C-terminal"/>
    <property type="match status" value="1"/>
</dbReference>
<feature type="domain" description="Methyl-coenzyme M reductase alpha subunit C-terminal" evidence="1">
    <location>
        <begin position="4"/>
        <end position="29"/>
    </location>
</feature>
<dbReference type="InterPro" id="IPR008924">
    <property type="entry name" value="Me_CoM_Rdtase_asu/bsu_C"/>
</dbReference>
<proteinExistence type="predicted"/>
<feature type="non-terminal residue" evidence="2">
    <location>
        <position position="141"/>
    </location>
</feature>
<protein>
    <submittedName>
        <fullName evidence="2">Methyl coenzyme M reductase alpha subunit</fullName>
    </submittedName>
</protein>
<dbReference type="GO" id="GO:0050524">
    <property type="term" value="F:coenzyme-B sulfoethylthiotransferase activity"/>
    <property type="evidence" value="ECO:0007669"/>
    <property type="project" value="InterPro"/>
</dbReference>
<dbReference type="GO" id="GO:0015948">
    <property type="term" value="P:methanogenesis"/>
    <property type="evidence" value="ECO:0007669"/>
    <property type="project" value="InterPro"/>
</dbReference>
<dbReference type="EMBL" id="DQ680570">
    <property type="protein sequence ID" value="ABI18534.1"/>
    <property type="molecule type" value="Genomic_DNA"/>
</dbReference>
<dbReference type="AlphaFoldDB" id="A1XW99"/>
<sequence>VVGVYTDNILDDYTYYGMDYINDKYKVDWKNTERVGQGQGIPGRCQRCCNGSHPLWYGAVRAVPSRTRDPLRWFTASISSGSSIRSFHCNRYWKFQCRSERLVPIHAPAQGRLVKYSDSMATTSRTSVVQPTPILQCRRRL</sequence>
<accession>A1XW99</accession>
<dbReference type="Pfam" id="PF02249">
    <property type="entry name" value="MCR_alpha"/>
    <property type="match status" value="1"/>
</dbReference>
<feature type="non-terminal residue" evidence="2">
    <location>
        <position position="1"/>
    </location>
</feature>
<dbReference type="InterPro" id="IPR009047">
    <property type="entry name" value="Me_CoM_Rdtase_asu_C"/>
</dbReference>
<reference evidence="2" key="1">
    <citation type="submission" date="2006-06" db="EMBL/GenBank/DDBJ databases">
        <title>Molecular characterization of the methanogenic community of an acidic bog and an anaerobic digester treating municipal wastewater sludge.</title>
        <authorList>
            <person name="Steinberg L.M."/>
            <person name="Speers A."/>
            <person name="Regan J.M."/>
        </authorList>
    </citation>
    <scope>NUCLEOTIDE SEQUENCE</scope>
</reference>
<evidence type="ECO:0000313" key="2">
    <source>
        <dbReference type="EMBL" id="ABI18534.1"/>
    </source>
</evidence>
<organism evidence="2">
    <name type="scientific">uncultured methanogenic archaeon</name>
    <dbReference type="NCBI Taxonomy" id="198240"/>
    <lineage>
        <taxon>Archaea</taxon>
        <taxon>Methanobacteriati</taxon>
        <taxon>Methanobacteriota</taxon>
        <taxon>environmental samples</taxon>
    </lineage>
</organism>
<name>A1XW99_9EURY</name>
<evidence type="ECO:0000259" key="1">
    <source>
        <dbReference type="Pfam" id="PF02249"/>
    </source>
</evidence>
<gene>
    <name evidence="2" type="primary">mcrA</name>
</gene>
<dbReference type="SUPFAM" id="SSF48081">
    <property type="entry name" value="Methyl-coenzyme M reductase alpha and beta chain C-terminal domain"/>
    <property type="match status" value="1"/>
</dbReference>